<dbReference type="RefSeq" id="WP_345494061.1">
    <property type="nucleotide sequence ID" value="NZ_BAABJM010000001.1"/>
</dbReference>
<organism evidence="3 4">
    <name type="scientific">Nocardia callitridis</name>
    <dbReference type="NCBI Taxonomy" id="648753"/>
    <lineage>
        <taxon>Bacteria</taxon>
        <taxon>Bacillati</taxon>
        <taxon>Actinomycetota</taxon>
        <taxon>Actinomycetes</taxon>
        <taxon>Mycobacteriales</taxon>
        <taxon>Nocardiaceae</taxon>
        <taxon>Nocardia</taxon>
    </lineage>
</organism>
<evidence type="ECO:0000313" key="3">
    <source>
        <dbReference type="EMBL" id="GAA5046733.1"/>
    </source>
</evidence>
<feature type="transmembrane region" description="Helical" evidence="2">
    <location>
        <begin position="43"/>
        <end position="62"/>
    </location>
</feature>
<comment type="caution">
    <text evidence="3">The sequence shown here is derived from an EMBL/GenBank/DDBJ whole genome shotgun (WGS) entry which is preliminary data.</text>
</comment>
<proteinExistence type="predicted"/>
<feature type="transmembrane region" description="Helical" evidence="2">
    <location>
        <begin position="68"/>
        <end position="88"/>
    </location>
</feature>
<dbReference type="EMBL" id="BAABJM010000001">
    <property type="protein sequence ID" value="GAA5046733.1"/>
    <property type="molecule type" value="Genomic_DNA"/>
</dbReference>
<keyword evidence="2" id="KW-0812">Transmembrane</keyword>
<evidence type="ECO:0000313" key="4">
    <source>
        <dbReference type="Proteomes" id="UP001500603"/>
    </source>
</evidence>
<gene>
    <name evidence="3" type="ORF">GCM10023318_12460</name>
</gene>
<feature type="region of interest" description="Disordered" evidence="1">
    <location>
        <begin position="1"/>
        <end position="33"/>
    </location>
</feature>
<reference evidence="4" key="1">
    <citation type="journal article" date="2019" name="Int. J. Syst. Evol. Microbiol.">
        <title>The Global Catalogue of Microorganisms (GCM) 10K type strain sequencing project: providing services to taxonomists for standard genome sequencing and annotation.</title>
        <authorList>
            <consortium name="The Broad Institute Genomics Platform"/>
            <consortium name="The Broad Institute Genome Sequencing Center for Infectious Disease"/>
            <person name="Wu L."/>
            <person name="Ma J."/>
        </authorList>
    </citation>
    <scope>NUCLEOTIDE SEQUENCE [LARGE SCALE GENOMIC DNA]</scope>
    <source>
        <strain evidence="4">JCM 18298</strain>
    </source>
</reference>
<evidence type="ECO:0008006" key="5">
    <source>
        <dbReference type="Google" id="ProtNLM"/>
    </source>
</evidence>
<protein>
    <recommendedName>
        <fullName evidence="5">UsfY protein</fullName>
    </recommendedName>
</protein>
<keyword evidence="4" id="KW-1185">Reference proteome</keyword>
<feature type="compositionally biased region" description="Polar residues" evidence="1">
    <location>
        <begin position="1"/>
        <end position="14"/>
    </location>
</feature>
<name>A0ABP9JZY1_9NOCA</name>
<accession>A0ABP9JZY1</accession>
<keyword evidence="2" id="KW-0472">Membrane</keyword>
<sequence>MTHSSGASDYPPQQHNDEFPDTARTTRSHAGEALQDGKNVPSIVLCALAIVAFALALTAAGYGFAGWAIIAGIVGAVCAIVGVSWAVLERRRIKAKQGLALTDPQGH</sequence>
<evidence type="ECO:0000256" key="2">
    <source>
        <dbReference type="SAM" id="Phobius"/>
    </source>
</evidence>
<dbReference type="Proteomes" id="UP001500603">
    <property type="component" value="Unassembled WGS sequence"/>
</dbReference>
<evidence type="ECO:0000256" key="1">
    <source>
        <dbReference type="SAM" id="MobiDB-lite"/>
    </source>
</evidence>
<keyword evidence="2" id="KW-1133">Transmembrane helix</keyword>